<accession>A0ABV8KME2</accession>
<proteinExistence type="predicted"/>
<dbReference type="Pfam" id="PF01522">
    <property type="entry name" value="Polysacc_deac_1"/>
    <property type="match status" value="1"/>
</dbReference>
<comment type="caution">
    <text evidence="2">The sequence shown here is derived from an EMBL/GenBank/DDBJ whole genome shotgun (WGS) entry which is preliminary data.</text>
</comment>
<sequence>MRPWRTPSPRAVGGALGAALLGHALPSVTALPAVRLRLFPEFSGVGDPGRVALTFDDGPDPVSTPRFLEVLAAHRVRATFFLVGSMLARAPGLGGELVAAGHEVAVHGWTHRNLLRLGPWATYRELARTRDLVAAATGTTPRFFRPPYGILTAPALLAARRLELIPVLWTCWGRDWTRDSTPRSVFDTVRRGLAGGGTVLLHDSDCTSAPDSWRATLAALPDLLAECARRGWQVGPLREHGLPTLPT</sequence>
<dbReference type="InterPro" id="IPR002509">
    <property type="entry name" value="NODB_dom"/>
</dbReference>
<evidence type="ECO:0000313" key="2">
    <source>
        <dbReference type="EMBL" id="MFC4107188.1"/>
    </source>
</evidence>
<protein>
    <submittedName>
        <fullName evidence="2">Polysaccharide deacetylase family protein</fullName>
    </submittedName>
</protein>
<dbReference type="PANTHER" id="PTHR10587">
    <property type="entry name" value="GLYCOSYL TRANSFERASE-RELATED"/>
    <property type="match status" value="1"/>
</dbReference>
<dbReference type="InterPro" id="IPR011330">
    <property type="entry name" value="Glyco_hydro/deAcase_b/a-brl"/>
</dbReference>
<dbReference type="InterPro" id="IPR050248">
    <property type="entry name" value="Polysacc_deacetylase_ArnD"/>
</dbReference>
<gene>
    <name evidence="2" type="ORF">ACFOX0_14800</name>
</gene>
<dbReference type="SUPFAM" id="SSF88713">
    <property type="entry name" value="Glycoside hydrolase/deacetylase"/>
    <property type="match status" value="1"/>
</dbReference>
<evidence type="ECO:0000313" key="3">
    <source>
        <dbReference type="Proteomes" id="UP001595868"/>
    </source>
</evidence>
<dbReference type="CDD" id="cd10959">
    <property type="entry name" value="CE4_NodB_like_3"/>
    <property type="match status" value="1"/>
</dbReference>
<dbReference type="Proteomes" id="UP001595868">
    <property type="component" value="Unassembled WGS sequence"/>
</dbReference>
<dbReference type="Gene3D" id="3.20.20.370">
    <property type="entry name" value="Glycoside hydrolase/deacetylase"/>
    <property type="match status" value="1"/>
</dbReference>
<feature type="domain" description="NodB homology" evidence="1">
    <location>
        <begin position="49"/>
        <end position="235"/>
    </location>
</feature>
<name>A0ABV8KME2_9ACTN</name>
<reference evidence="3" key="1">
    <citation type="journal article" date="2019" name="Int. J. Syst. Evol. Microbiol.">
        <title>The Global Catalogue of Microorganisms (GCM) 10K type strain sequencing project: providing services to taxonomists for standard genome sequencing and annotation.</title>
        <authorList>
            <consortium name="The Broad Institute Genomics Platform"/>
            <consortium name="The Broad Institute Genome Sequencing Center for Infectious Disease"/>
            <person name="Wu L."/>
            <person name="Ma J."/>
        </authorList>
    </citation>
    <scope>NUCLEOTIDE SEQUENCE [LARGE SCALE GENOMIC DNA]</scope>
    <source>
        <strain evidence="3">2902at01</strain>
    </source>
</reference>
<organism evidence="2 3">
    <name type="scientific">Micromonospora zhanjiangensis</name>
    <dbReference type="NCBI Taxonomy" id="1522057"/>
    <lineage>
        <taxon>Bacteria</taxon>
        <taxon>Bacillati</taxon>
        <taxon>Actinomycetota</taxon>
        <taxon>Actinomycetes</taxon>
        <taxon>Micromonosporales</taxon>
        <taxon>Micromonosporaceae</taxon>
        <taxon>Micromonospora</taxon>
    </lineage>
</organism>
<evidence type="ECO:0000259" key="1">
    <source>
        <dbReference type="PROSITE" id="PS51677"/>
    </source>
</evidence>
<dbReference type="RefSeq" id="WP_377545801.1">
    <property type="nucleotide sequence ID" value="NZ_JBHSBN010000008.1"/>
</dbReference>
<dbReference type="PANTHER" id="PTHR10587:SF137">
    <property type="entry name" value="4-DEOXY-4-FORMAMIDO-L-ARABINOSE-PHOSPHOUNDECAPRENOL DEFORMYLASE ARND-RELATED"/>
    <property type="match status" value="1"/>
</dbReference>
<dbReference type="PROSITE" id="PS51677">
    <property type="entry name" value="NODB"/>
    <property type="match status" value="1"/>
</dbReference>
<keyword evidence="3" id="KW-1185">Reference proteome</keyword>
<dbReference type="EMBL" id="JBHSBN010000008">
    <property type="protein sequence ID" value="MFC4107188.1"/>
    <property type="molecule type" value="Genomic_DNA"/>
</dbReference>